<evidence type="ECO:0000256" key="9">
    <source>
        <dbReference type="RuleBase" id="RU361128"/>
    </source>
</evidence>
<evidence type="ECO:0000259" key="12">
    <source>
        <dbReference type="PROSITE" id="PS50146"/>
    </source>
</evidence>
<dbReference type="Gene3D" id="2.60.200.40">
    <property type="match status" value="1"/>
</dbReference>
<keyword evidence="4" id="KW-0677">Repeat</keyword>
<dbReference type="InterPro" id="IPR037607">
    <property type="entry name" value="DGK"/>
</dbReference>
<name>A0AAE0W662_9BIVA</name>
<evidence type="ECO:0000313" key="14">
    <source>
        <dbReference type="Proteomes" id="UP001195483"/>
    </source>
</evidence>
<feature type="domain" description="DAGKc" evidence="12">
    <location>
        <begin position="209"/>
        <end position="346"/>
    </location>
</feature>
<organism evidence="13 14">
    <name type="scientific">Potamilus streckersoni</name>
    <dbReference type="NCBI Taxonomy" id="2493646"/>
    <lineage>
        <taxon>Eukaryota</taxon>
        <taxon>Metazoa</taxon>
        <taxon>Spiralia</taxon>
        <taxon>Lophotrochozoa</taxon>
        <taxon>Mollusca</taxon>
        <taxon>Bivalvia</taxon>
        <taxon>Autobranchia</taxon>
        <taxon>Heteroconchia</taxon>
        <taxon>Palaeoheterodonta</taxon>
        <taxon>Unionida</taxon>
        <taxon>Unionoidea</taxon>
        <taxon>Unionidae</taxon>
        <taxon>Ambleminae</taxon>
        <taxon>Lampsilini</taxon>
        <taxon>Potamilus</taxon>
    </lineage>
</organism>
<dbReference type="Gene3D" id="3.30.60.20">
    <property type="match status" value="1"/>
</dbReference>
<keyword evidence="3" id="KW-0479">Metal-binding</keyword>
<dbReference type="GO" id="GO:0016020">
    <property type="term" value="C:membrane"/>
    <property type="evidence" value="ECO:0007669"/>
    <property type="project" value="TreeGrafter"/>
</dbReference>
<dbReference type="InterPro" id="IPR002219">
    <property type="entry name" value="PKC_DAG/PE"/>
</dbReference>
<evidence type="ECO:0000256" key="3">
    <source>
        <dbReference type="ARBA" id="ARBA00022723"/>
    </source>
</evidence>
<accession>A0AAE0W662</accession>
<feature type="domain" description="Phorbol-ester/DAG-type" evidence="11">
    <location>
        <begin position="118"/>
        <end position="169"/>
    </location>
</feature>
<dbReference type="PROSITE" id="PS50081">
    <property type="entry name" value="ZF_DAG_PE_2"/>
    <property type="match status" value="1"/>
</dbReference>
<reference evidence="13" key="1">
    <citation type="journal article" date="2021" name="Genome Biol. Evol.">
        <title>A High-Quality Reference Genome for a Parasitic Bivalve with Doubly Uniparental Inheritance (Bivalvia: Unionida).</title>
        <authorList>
            <person name="Smith C.H."/>
        </authorList>
    </citation>
    <scope>NUCLEOTIDE SEQUENCE</scope>
    <source>
        <strain evidence="13">CHS0354</strain>
    </source>
</reference>
<comment type="caution">
    <text evidence="13">The sequence shown here is derived from an EMBL/GenBank/DDBJ whole genome shotgun (WGS) entry which is preliminary data.</text>
</comment>
<evidence type="ECO:0000256" key="4">
    <source>
        <dbReference type="ARBA" id="ARBA00022737"/>
    </source>
</evidence>
<keyword evidence="6 9" id="KW-0418">Kinase</keyword>
<evidence type="ECO:0000259" key="11">
    <source>
        <dbReference type="PROSITE" id="PS50081"/>
    </source>
</evidence>
<keyword evidence="2 9" id="KW-0808">Transferase</keyword>
<protein>
    <recommendedName>
        <fullName evidence="9">Diacylglycerol kinase</fullName>
        <shortName evidence="9">DAG kinase</shortName>
        <ecNumber evidence="9">2.7.1.107</ecNumber>
    </recommendedName>
</protein>
<dbReference type="PROSITE" id="PS00479">
    <property type="entry name" value="ZF_DAG_PE_1"/>
    <property type="match status" value="1"/>
</dbReference>
<keyword evidence="10" id="KW-0812">Transmembrane</keyword>
<dbReference type="Pfam" id="PF00781">
    <property type="entry name" value="DAGK_cat"/>
    <property type="match status" value="1"/>
</dbReference>
<dbReference type="CDD" id="cd20801">
    <property type="entry name" value="C1_DGKepsilon_typeIII_rpt1"/>
    <property type="match status" value="1"/>
</dbReference>
<comment type="similarity">
    <text evidence="1 9">Belongs to the eukaryotic diacylglycerol kinase family.</text>
</comment>
<dbReference type="GO" id="GO:0046872">
    <property type="term" value="F:metal ion binding"/>
    <property type="evidence" value="ECO:0007669"/>
    <property type="project" value="UniProtKB-KW"/>
</dbReference>
<dbReference type="SUPFAM" id="SSF111331">
    <property type="entry name" value="NAD kinase/diacylglycerol kinase-like"/>
    <property type="match status" value="1"/>
</dbReference>
<dbReference type="PANTHER" id="PTHR11255">
    <property type="entry name" value="DIACYLGLYCEROL KINASE"/>
    <property type="match status" value="1"/>
</dbReference>
<gene>
    <name evidence="13" type="ORF">CHS0354_041785</name>
</gene>
<dbReference type="GO" id="GO:0005524">
    <property type="term" value="F:ATP binding"/>
    <property type="evidence" value="ECO:0007669"/>
    <property type="project" value="UniProtKB-KW"/>
</dbReference>
<evidence type="ECO:0000313" key="13">
    <source>
        <dbReference type="EMBL" id="KAK3601862.1"/>
    </source>
</evidence>
<evidence type="ECO:0000256" key="5">
    <source>
        <dbReference type="ARBA" id="ARBA00022741"/>
    </source>
</evidence>
<keyword evidence="5 9" id="KW-0547">Nucleotide-binding</keyword>
<dbReference type="InterPro" id="IPR017438">
    <property type="entry name" value="ATP-NAD_kinase_N"/>
</dbReference>
<dbReference type="SUPFAM" id="SSF57889">
    <property type="entry name" value="Cysteine-rich domain"/>
    <property type="match status" value="1"/>
</dbReference>
<dbReference type="SMART" id="SM00109">
    <property type="entry name" value="C1"/>
    <property type="match status" value="2"/>
</dbReference>
<evidence type="ECO:0000256" key="7">
    <source>
        <dbReference type="ARBA" id="ARBA00022833"/>
    </source>
</evidence>
<dbReference type="AlphaFoldDB" id="A0AAE0W662"/>
<reference evidence="13" key="3">
    <citation type="submission" date="2023-05" db="EMBL/GenBank/DDBJ databases">
        <authorList>
            <person name="Smith C.H."/>
        </authorList>
    </citation>
    <scope>NUCLEOTIDE SEQUENCE</scope>
    <source>
        <strain evidence="13">CHS0354</strain>
        <tissue evidence="13">Mantle</tissue>
    </source>
</reference>
<dbReference type="SMART" id="SM00045">
    <property type="entry name" value="DAGKa"/>
    <property type="match status" value="1"/>
</dbReference>
<dbReference type="EC" id="2.7.1.107" evidence="9"/>
<sequence>KTVGPNFGESWAMKNHEVNIMDFLIIASMLIIIFILMLLYRRYRKMHYEVPARDISKGHRWIMVDLFPEFTFCNISHIRIKDGAKCDSCGICVDDKNMKVADKTIVCKPLSLKGDVTPHLWMCGNCPLHSKCSVCNENCGVLPEISDFRCCWCKRTVHEKCIPEHSESCDFGNLAKFIVPPHCVELRRIGLLRRRQRLIVAKARHPGIENWRPLIVVANRKSGNNNGEEILCQFRELLNPAQVIDLHDMSPENALEWCHLLPDVTFRVLISGGDGTVGWVLDSIEKAKLKTKVVVCILPLGTGNDLARVLGWGDGHDDAVDVMDILENINNSRVTSLDRWNICIKHKSHLGILRPKKTCIMNNYASIGVDALVTLNFHKQRKYRPWLFTNRFLNKLCYFTYGTKDVLERECKDLHKNIKLELDGKPVSLTDPIEGIVVLNIASWGGGCRLWDLRGEEDQKKFQPARYDDGLLEVAAIYSSFHIAQLQVGLSSPVCLGQAKTVKIILFGGNAPMQVDGEPWEQHPAEITITHRGKATVSEHVIK</sequence>
<keyword evidence="8 9" id="KW-0067">ATP-binding</keyword>
<evidence type="ECO:0000256" key="6">
    <source>
        <dbReference type="ARBA" id="ARBA00022777"/>
    </source>
</evidence>
<dbReference type="PANTHER" id="PTHR11255:SF118">
    <property type="entry name" value="DIACYLGLYCEROL KINASE EPSILON"/>
    <property type="match status" value="1"/>
</dbReference>
<dbReference type="Proteomes" id="UP001195483">
    <property type="component" value="Unassembled WGS sequence"/>
</dbReference>
<evidence type="ECO:0000256" key="10">
    <source>
        <dbReference type="SAM" id="Phobius"/>
    </source>
</evidence>
<dbReference type="Gene3D" id="3.40.50.10330">
    <property type="entry name" value="Probable inorganic polyphosphate/atp-NAD kinase, domain 1"/>
    <property type="match status" value="1"/>
</dbReference>
<evidence type="ECO:0000256" key="2">
    <source>
        <dbReference type="ARBA" id="ARBA00022679"/>
    </source>
</evidence>
<dbReference type="Pfam" id="PF00609">
    <property type="entry name" value="DAGK_acc"/>
    <property type="match status" value="1"/>
</dbReference>
<keyword evidence="10" id="KW-0472">Membrane</keyword>
<dbReference type="SMART" id="SM00046">
    <property type="entry name" value="DAGKc"/>
    <property type="match status" value="1"/>
</dbReference>
<keyword evidence="14" id="KW-1185">Reference proteome</keyword>
<feature type="non-terminal residue" evidence="13">
    <location>
        <position position="1"/>
    </location>
</feature>
<feature type="transmembrane region" description="Helical" evidence="10">
    <location>
        <begin position="20"/>
        <end position="40"/>
    </location>
</feature>
<dbReference type="GO" id="GO:0004143">
    <property type="term" value="F:ATP-dependent diacylglycerol kinase activity"/>
    <property type="evidence" value="ECO:0007669"/>
    <property type="project" value="UniProtKB-EC"/>
</dbReference>
<dbReference type="InterPro" id="IPR046349">
    <property type="entry name" value="C1-like_sf"/>
</dbReference>
<evidence type="ECO:0000256" key="8">
    <source>
        <dbReference type="ARBA" id="ARBA00022840"/>
    </source>
</evidence>
<evidence type="ECO:0000256" key="1">
    <source>
        <dbReference type="ARBA" id="ARBA00009280"/>
    </source>
</evidence>
<dbReference type="EMBL" id="JAEAOA010002350">
    <property type="protein sequence ID" value="KAK3601862.1"/>
    <property type="molecule type" value="Genomic_DNA"/>
</dbReference>
<keyword evidence="7" id="KW-0862">Zinc</keyword>
<comment type="catalytic activity">
    <reaction evidence="9">
        <text>a 1,2-diacyl-sn-glycerol + ATP = a 1,2-diacyl-sn-glycero-3-phosphate + ADP + H(+)</text>
        <dbReference type="Rhea" id="RHEA:10272"/>
        <dbReference type="ChEBI" id="CHEBI:15378"/>
        <dbReference type="ChEBI" id="CHEBI:17815"/>
        <dbReference type="ChEBI" id="CHEBI:30616"/>
        <dbReference type="ChEBI" id="CHEBI:58608"/>
        <dbReference type="ChEBI" id="CHEBI:456216"/>
        <dbReference type="EC" id="2.7.1.107"/>
    </reaction>
</comment>
<reference evidence="13" key="2">
    <citation type="journal article" date="2021" name="Genome Biol. Evol.">
        <title>Developing a high-quality reference genome for a parasitic bivalve with doubly uniparental inheritance (Bivalvia: Unionida).</title>
        <authorList>
            <person name="Smith C.H."/>
        </authorList>
    </citation>
    <scope>NUCLEOTIDE SEQUENCE</scope>
    <source>
        <strain evidence="13">CHS0354</strain>
        <tissue evidence="13">Mantle</tissue>
    </source>
</reference>
<dbReference type="PROSITE" id="PS50146">
    <property type="entry name" value="DAGK"/>
    <property type="match status" value="1"/>
</dbReference>
<dbReference type="InterPro" id="IPR001206">
    <property type="entry name" value="Diacylglycerol_kinase_cat_dom"/>
</dbReference>
<dbReference type="FunFam" id="2.60.200.40:FF:000019">
    <property type="entry name" value="Diacylglycerol kinase"/>
    <property type="match status" value="1"/>
</dbReference>
<keyword evidence="10" id="KW-1133">Transmembrane helix</keyword>
<dbReference type="InterPro" id="IPR000756">
    <property type="entry name" value="Diacylglycerol_kin_accessory"/>
</dbReference>
<proteinExistence type="inferred from homology"/>
<dbReference type="GO" id="GO:0007200">
    <property type="term" value="P:phospholipase C-activating G protein-coupled receptor signaling pathway"/>
    <property type="evidence" value="ECO:0007669"/>
    <property type="project" value="InterPro"/>
</dbReference>
<dbReference type="InterPro" id="IPR016064">
    <property type="entry name" value="NAD/diacylglycerol_kinase_sf"/>
</dbReference>